<feature type="non-terminal residue" evidence="1">
    <location>
        <position position="1"/>
    </location>
</feature>
<evidence type="ECO:0000313" key="2">
    <source>
        <dbReference type="Proteomes" id="UP000054485"/>
    </source>
</evidence>
<organism evidence="1 2">
    <name type="scientific">Suillus luteus UH-Slu-Lm8-n1</name>
    <dbReference type="NCBI Taxonomy" id="930992"/>
    <lineage>
        <taxon>Eukaryota</taxon>
        <taxon>Fungi</taxon>
        <taxon>Dikarya</taxon>
        <taxon>Basidiomycota</taxon>
        <taxon>Agaricomycotina</taxon>
        <taxon>Agaricomycetes</taxon>
        <taxon>Agaricomycetidae</taxon>
        <taxon>Boletales</taxon>
        <taxon>Suillineae</taxon>
        <taxon>Suillaceae</taxon>
        <taxon>Suillus</taxon>
    </lineage>
</organism>
<dbReference type="InParanoid" id="A0A0C9ZC06"/>
<reference evidence="1 2" key="1">
    <citation type="submission" date="2014-04" db="EMBL/GenBank/DDBJ databases">
        <authorList>
            <consortium name="DOE Joint Genome Institute"/>
            <person name="Kuo A."/>
            <person name="Ruytinx J."/>
            <person name="Rineau F."/>
            <person name="Colpaert J."/>
            <person name="Kohler A."/>
            <person name="Nagy L.G."/>
            <person name="Floudas D."/>
            <person name="Copeland A."/>
            <person name="Barry K.W."/>
            <person name="Cichocki N."/>
            <person name="Veneault-Fourrey C."/>
            <person name="LaButti K."/>
            <person name="Lindquist E.A."/>
            <person name="Lipzen A."/>
            <person name="Lundell T."/>
            <person name="Morin E."/>
            <person name="Murat C."/>
            <person name="Sun H."/>
            <person name="Tunlid A."/>
            <person name="Henrissat B."/>
            <person name="Grigoriev I.V."/>
            <person name="Hibbett D.S."/>
            <person name="Martin F."/>
            <person name="Nordberg H.P."/>
            <person name="Cantor M.N."/>
            <person name="Hua S.X."/>
        </authorList>
    </citation>
    <scope>NUCLEOTIDE SEQUENCE [LARGE SCALE GENOMIC DNA]</scope>
    <source>
        <strain evidence="1 2">UH-Slu-Lm8-n1</strain>
    </source>
</reference>
<evidence type="ECO:0000313" key="1">
    <source>
        <dbReference type="EMBL" id="KIK35015.1"/>
    </source>
</evidence>
<dbReference type="HOGENOM" id="CLU_2910595_0_0_1"/>
<proteinExistence type="predicted"/>
<dbReference type="EMBL" id="KN835674">
    <property type="protein sequence ID" value="KIK35015.1"/>
    <property type="molecule type" value="Genomic_DNA"/>
</dbReference>
<reference evidence="2" key="2">
    <citation type="submission" date="2015-01" db="EMBL/GenBank/DDBJ databases">
        <title>Evolutionary Origins and Diversification of the Mycorrhizal Mutualists.</title>
        <authorList>
            <consortium name="DOE Joint Genome Institute"/>
            <consortium name="Mycorrhizal Genomics Consortium"/>
            <person name="Kohler A."/>
            <person name="Kuo A."/>
            <person name="Nagy L.G."/>
            <person name="Floudas D."/>
            <person name="Copeland A."/>
            <person name="Barry K.W."/>
            <person name="Cichocki N."/>
            <person name="Veneault-Fourrey C."/>
            <person name="LaButti K."/>
            <person name="Lindquist E.A."/>
            <person name="Lipzen A."/>
            <person name="Lundell T."/>
            <person name="Morin E."/>
            <person name="Murat C."/>
            <person name="Riley R."/>
            <person name="Ohm R."/>
            <person name="Sun H."/>
            <person name="Tunlid A."/>
            <person name="Henrissat B."/>
            <person name="Grigoriev I.V."/>
            <person name="Hibbett D.S."/>
            <person name="Martin F."/>
        </authorList>
    </citation>
    <scope>NUCLEOTIDE SEQUENCE [LARGE SCALE GENOMIC DNA]</scope>
    <source>
        <strain evidence="2">UH-Slu-Lm8-n1</strain>
    </source>
</reference>
<dbReference type="Proteomes" id="UP000054485">
    <property type="component" value="Unassembled WGS sequence"/>
</dbReference>
<gene>
    <name evidence="1" type="ORF">CY34DRAFT_37286</name>
</gene>
<name>A0A0C9ZC06_9AGAM</name>
<dbReference type="OrthoDB" id="2639200at2759"/>
<feature type="non-terminal residue" evidence="1">
    <location>
        <position position="62"/>
    </location>
</feature>
<accession>A0A0C9ZC06</accession>
<dbReference type="AlphaFoldDB" id="A0A0C9ZC06"/>
<protein>
    <submittedName>
        <fullName evidence="1">Uncharacterized protein</fullName>
    </submittedName>
</protein>
<keyword evidence="2" id="KW-1185">Reference proteome</keyword>
<sequence length="62" mass="7294">LDNAGNNHTSMQEYSRLLEERRLEFDPVEQQIPCFPHIINICVKHIVDEYSIADFSDVSETW</sequence>